<dbReference type="AlphaFoldDB" id="A0AA96RHS8"/>
<keyword evidence="2" id="KW-1185">Reference proteome</keyword>
<organism evidence="1 2">
    <name type="scientific">Paenibacillus roseopurpureus</name>
    <dbReference type="NCBI Taxonomy" id="2918901"/>
    <lineage>
        <taxon>Bacteria</taxon>
        <taxon>Bacillati</taxon>
        <taxon>Bacillota</taxon>
        <taxon>Bacilli</taxon>
        <taxon>Bacillales</taxon>
        <taxon>Paenibacillaceae</taxon>
        <taxon>Paenibacillus</taxon>
    </lineage>
</organism>
<gene>
    <name evidence="1" type="ORF">MJB10_12975</name>
</gene>
<dbReference type="RefSeq" id="WP_314795245.1">
    <property type="nucleotide sequence ID" value="NZ_CP130319.1"/>
</dbReference>
<accession>A0AA96RHS8</accession>
<sequence>MLAEISKNELTAFMLPRYSGVTKIGIGIKDTSGRKSANMISIPIYDHVSREQVEEQLFNIRMTYFPGVYPLDLTHIVSLMQPTGAYNFNKQEVQLLLSLIAPNIEPK</sequence>
<dbReference type="EMBL" id="CP130319">
    <property type="protein sequence ID" value="WNR42050.1"/>
    <property type="molecule type" value="Genomic_DNA"/>
</dbReference>
<dbReference type="KEGG" id="proo:MJB10_12975"/>
<proteinExistence type="predicted"/>
<name>A0AA96RHS8_9BACL</name>
<reference evidence="1" key="1">
    <citation type="submission" date="2022-02" db="EMBL/GenBank/DDBJ databases">
        <title>Paenibacillus sp. MBLB1832 Whole Genome Shotgun Sequencing.</title>
        <authorList>
            <person name="Hwang C.Y."/>
            <person name="Cho E.-S."/>
            <person name="Seo M.-J."/>
        </authorList>
    </citation>
    <scope>NUCLEOTIDE SEQUENCE</scope>
    <source>
        <strain evidence="1">MBLB1832</strain>
    </source>
</reference>
<evidence type="ECO:0000313" key="2">
    <source>
        <dbReference type="Proteomes" id="UP001304650"/>
    </source>
</evidence>
<evidence type="ECO:0000313" key="1">
    <source>
        <dbReference type="EMBL" id="WNR42050.1"/>
    </source>
</evidence>
<dbReference type="Proteomes" id="UP001304650">
    <property type="component" value="Chromosome"/>
</dbReference>
<protein>
    <submittedName>
        <fullName evidence="1">Uncharacterized protein</fullName>
    </submittedName>
</protein>